<organism evidence="2 3">
    <name type="scientific">Linum trigynum</name>
    <dbReference type="NCBI Taxonomy" id="586398"/>
    <lineage>
        <taxon>Eukaryota</taxon>
        <taxon>Viridiplantae</taxon>
        <taxon>Streptophyta</taxon>
        <taxon>Embryophyta</taxon>
        <taxon>Tracheophyta</taxon>
        <taxon>Spermatophyta</taxon>
        <taxon>Magnoliopsida</taxon>
        <taxon>eudicotyledons</taxon>
        <taxon>Gunneridae</taxon>
        <taxon>Pentapetalae</taxon>
        <taxon>rosids</taxon>
        <taxon>fabids</taxon>
        <taxon>Malpighiales</taxon>
        <taxon>Linaceae</taxon>
        <taxon>Linum</taxon>
    </lineage>
</organism>
<evidence type="ECO:0000313" key="3">
    <source>
        <dbReference type="Proteomes" id="UP001497516"/>
    </source>
</evidence>
<dbReference type="EMBL" id="OZ034818">
    <property type="protein sequence ID" value="CAL1389791.1"/>
    <property type="molecule type" value="Genomic_DNA"/>
</dbReference>
<keyword evidence="1" id="KW-0812">Transmembrane</keyword>
<feature type="transmembrane region" description="Helical" evidence="1">
    <location>
        <begin position="55"/>
        <end position="75"/>
    </location>
</feature>
<gene>
    <name evidence="2" type="ORF">LTRI10_LOCUS30624</name>
</gene>
<reference evidence="2 3" key="1">
    <citation type="submission" date="2024-04" db="EMBL/GenBank/DDBJ databases">
        <authorList>
            <person name="Fracassetti M."/>
        </authorList>
    </citation>
    <scope>NUCLEOTIDE SEQUENCE [LARGE SCALE GENOMIC DNA]</scope>
</reference>
<evidence type="ECO:0000313" key="2">
    <source>
        <dbReference type="EMBL" id="CAL1389791.1"/>
    </source>
</evidence>
<keyword evidence="1" id="KW-1133">Transmembrane helix</keyword>
<sequence>MISSTSPNWAKKKPVEALVLPGLFVLQETKSLLVEEWNGLQERVLNVGHHCLRSSPPIALALLLNLLSLGLRFLIRSFLLKNMRLFQPPSWSSNLLPYLSTSFPPKVFKYTRGSRCLLGITSPPRLYFPLHCLLLCLH</sequence>
<keyword evidence="1" id="KW-0472">Membrane</keyword>
<accession>A0AAV2EUY9</accession>
<protein>
    <submittedName>
        <fullName evidence="2">Uncharacterized protein</fullName>
    </submittedName>
</protein>
<evidence type="ECO:0000256" key="1">
    <source>
        <dbReference type="SAM" id="Phobius"/>
    </source>
</evidence>
<proteinExistence type="predicted"/>
<keyword evidence="3" id="KW-1185">Reference proteome</keyword>
<dbReference type="Proteomes" id="UP001497516">
    <property type="component" value="Chromosome 5"/>
</dbReference>
<name>A0AAV2EUY9_9ROSI</name>
<dbReference type="AlphaFoldDB" id="A0AAV2EUY9"/>